<dbReference type="InterPro" id="IPR001841">
    <property type="entry name" value="Znf_RING"/>
</dbReference>
<evidence type="ECO:0000256" key="13">
    <source>
        <dbReference type="ARBA" id="ARBA00022833"/>
    </source>
</evidence>
<dbReference type="Gene3D" id="1.10.1170.10">
    <property type="entry name" value="Inhibitor Of Apoptosis Protein (2mihbC-IAP-1), Chain A"/>
    <property type="match status" value="3"/>
</dbReference>
<dbReference type="FunFam" id="1.10.1170.10:FF:000002">
    <property type="entry name" value="Baculoviral IAP repeat containing 7"/>
    <property type="match status" value="1"/>
</dbReference>
<evidence type="ECO:0000256" key="3">
    <source>
        <dbReference type="ARBA" id="ARBA00006672"/>
    </source>
</evidence>
<evidence type="ECO:0000313" key="20">
    <source>
        <dbReference type="EMBL" id="TRZ00968.1"/>
    </source>
</evidence>
<dbReference type="Gene3D" id="3.30.40.10">
    <property type="entry name" value="Zinc/RING finger domain, C3HC4 (zinc finger)"/>
    <property type="match status" value="1"/>
</dbReference>
<reference evidence="20 21" key="1">
    <citation type="journal article" date="2019" name="Sci. Data">
        <title>Hybrid genome assembly and annotation of Danionella translucida.</title>
        <authorList>
            <person name="Kadobianskyi M."/>
            <person name="Schulze L."/>
            <person name="Schuelke M."/>
            <person name="Judkewitz B."/>
        </authorList>
    </citation>
    <scope>NUCLEOTIDE SEQUENCE [LARGE SCALE GENOMIC DNA]</scope>
    <source>
        <strain evidence="20 21">Bolton</strain>
    </source>
</reference>
<dbReference type="GO" id="GO:0043066">
    <property type="term" value="P:negative regulation of apoptotic process"/>
    <property type="evidence" value="ECO:0007669"/>
    <property type="project" value="TreeGrafter"/>
</dbReference>
<evidence type="ECO:0000256" key="14">
    <source>
        <dbReference type="ARBA" id="ARBA00044089"/>
    </source>
</evidence>
<evidence type="ECO:0000256" key="2">
    <source>
        <dbReference type="ARBA" id="ARBA00004496"/>
    </source>
</evidence>
<keyword evidence="7" id="KW-0879">Wnt signaling pathway</keyword>
<dbReference type="CDD" id="cd00022">
    <property type="entry name" value="BIR"/>
    <property type="match status" value="3"/>
</dbReference>
<dbReference type="GO" id="GO:0006915">
    <property type="term" value="P:apoptotic process"/>
    <property type="evidence" value="ECO:0007669"/>
    <property type="project" value="UniProtKB-KW"/>
</dbReference>
<dbReference type="GO" id="GO:0005737">
    <property type="term" value="C:cytoplasm"/>
    <property type="evidence" value="ECO:0007669"/>
    <property type="project" value="UniProtKB-SubCell"/>
</dbReference>
<comment type="subcellular location">
    <subcellularLocation>
        <location evidence="2">Cytoplasm</location>
    </subcellularLocation>
</comment>
<evidence type="ECO:0000256" key="4">
    <source>
        <dbReference type="ARBA" id="ARBA00012483"/>
    </source>
</evidence>
<evidence type="ECO:0000256" key="9">
    <source>
        <dbReference type="ARBA" id="ARBA00022723"/>
    </source>
</evidence>
<dbReference type="GO" id="GO:0061630">
    <property type="term" value="F:ubiquitin protein ligase activity"/>
    <property type="evidence" value="ECO:0007669"/>
    <property type="project" value="UniProtKB-EC"/>
</dbReference>
<evidence type="ECO:0000313" key="21">
    <source>
        <dbReference type="Proteomes" id="UP000316079"/>
    </source>
</evidence>
<keyword evidence="21" id="KW-1185">Reference proteome</keyword>
<dbReference type="PROSITE" id="PS50089">
    <property type="entry name" value="ZF_RING_2"/>
    <property type="match status" value="1"/>
</dbReference>
<dbReference type="GO" id="GO:0016055">
    <property type="term" value="P:Wnt signaling pathway"/>
    <property type="evidence" value="ECO:0007669"/>
    <property type="project" value="UniProtKB-KW"/>
</dbReference>
<dbReference type="STRING" id="623744.A0A553RFK1"/>
<dbReference type="GO" id="GO:0090263">
    <property type="term" value="P:positive regulation of canonical Wnt signaling pathway"/>
    <property type="evidence" value="ECO:0007669"/>
    <property type="project" value="TreeGrafter"/>
</dbReference>
<dbReference type="EC" id="2.3.2.27" evidence="4"/>
<protein>
    <recommendedName>
        <fullName evidence="14">E3 ubiquitin-protein ligase XIAP</fullName>
        <ecNumber evidence="4">2.3.2.27</ecNumber>
    </recommendedName>
    <alternativeName>
        <fullName evidence="15">Baculoviral IAP repeat-containing protein 4</fullName>
    </alternativeName>
    <alternativeName>
        <fullName evidence="17">RING-type E3 ubiquitin transferase XIAP</fullName>
    </alternativeName>
    <alternativeName>
        <fullName evidence="16">X-linked inhibitor of apoptosis protein</fullName>
    </alternativeName>
</protein>
<dbReference type="SMART" id="SM00184">
    <property type="entry name" value="RING"/>
    <property type="match status" value="1"/>
</dbReference>
<evidence type="ECO:0000259" key="19">
    <source>
        <dbReference type="PROSITE" id="PS50089"/>
    </source>
</evidence>
<organism evidence="20 21">
    <name type="scientific">Danionella cerebrum</name>
    <dbReference type="NCBI Taxonomy" id="2873325"/>
    <lineage>
        <taxon>Eukaryota</taxon>
        <taxon>Metazoa</taxon>
        <taxon>Chordata</taxon>
        <taxon>Craniata</taxon>
        <taxon>Vertebrata</taxon>
        <taxon>Euteleostomi</taxon>
        <taxon>Actinopterygii</taxon>
        <taxon>Neopterygii</taxon>
        <taxon>Teleostei</taxon>
        <taxon>Ostariophysi</taxon>
        <taxon>Cypriniformes</taxon>
        <taxon>Danionidae</taxon>
        <taxon>Danioninae</taxon>
        <taxon>Danionella</taxon>
    </lineage>
</organism>
<evidence type="ECO:0000256" key="10">
    <source>
        <dbReference type="ARBA" id="ARBA00022737"/>
    </source>
</evidence>
<dbReference type="PANTHER" id="PTHR10044:SF115">
    <property type="entry name" value="E3 UBIQUITIN-PROTEIN LIGASE XIAP"/>
    <property type="match status" value="1"/>
</dbReference>
<evidence type="ECO:0000256" key="8">
    <source>
        <dbReference type="ARBA" id="ARBA00022703"/>
    </source>
</evidence>
<feature type="domain" description="RING-type" evidence="19">
    <location>
        <begin position="351"/>
        <end position="385"/>
    </location>
</feature>
<dbReference type="AlphaFoldDB" id="A0A553RFK1"/>
<evidence type="ECO:0000256" key="17">
    <source>
        <dbReference type="ARBA" id="ARBA00044244"/>
    </source>
</evidence>
<dbReference type="GO" id="GO:0043027">
    <property type="term" value="F:cysteine-type endopeptidase inhibitor activity involved in apoptotic process"/>
    <property type="evidence" value="ECO:0007669"/>
    <property type="project" value="TreeGrafter"/>
</dbReference>
<dbReference type="InterPro" id="IPR013083">
    <property type="entry name" value="Znf_RING/FYVE/PHD"/>
</dbReference>
<keyword evidence="6" id="KW-0808">Transferase</keyword>
<keyword evidence="11 18" id="KW-0863">Zinc-finger</keyword>
<dbReference type="OrthoDB" id="5855668at2759"/>
<sequence length="398" mass="44435">MAYLGYNGELESDGDWSSMVNRVKSFERFPHSDGVSAQRLARAGFYFTGDGDRVRCFSCSATVQDWHRGDAPLERHQQASPECRFLSCAHGMRNSTSSLGPDYDEDAESRAFLLRTGEVVDESIYPIMPHMKSEEARLSTFSSWPANIPVRPEDLAEAGMFSIGTGDGVQCFCCGGSLNGWEEGDDAWAEHAKYYPNCFFILGHNVGNVPMTTPRPRVTNSVSMETFEGRLGSFSGREHPIDPERLARAGFYSTGEQDRVMCFRCGGGLKEWAPDEDPWEEHARQYPGCSFLLAEKGDEYINRKPSQNGFSSHERCSFNETRMQDSEASAEHFKADDPLSKLEELQREKLCKVCMDGDIGIVFIPCGHLVTCQKCSEALNKCPICCATITQKVKTYNA</sequence>
<evidence type="ECO:0000256" key="6">
    <source>
        <dbReference type="ARBA" id="ARBA00022679"/>
    </source>
</evidence>
<evidence type="ECO:0000256" key="16">
    <source>
        <dbReference type="ARBA" id="ARBA00044224"/>
    </source>
</evidence>
<dbReference type="EMBL" id="SRMA01024190">
    <property type="protein sequence ID" value="TRZ00968.1"/>
    <property type="molecule type" value="Genomic_DNA"/>
</dbReference>
<evidence type="ECO:0000256" key="7">
    <source>
        <dbReference type="ARBA" id="ARBA00022687"/>
    </source>
</evidence>
<dbReference type="SUPFAM" id="SSF57924">
    <property type="entry name" value="Inhibitor of apoptosis (IAP) repeat"/>
    <property type="match status" value="3"/>
</dbReference>
<dbReference type="FunFam" id="3.30.40.10:FF:000184">
    <property type="entry name" value="Baculoviral IAP repeat containing 2"/>
    <property type="match status" value="1"/>
</dbReference>
<keyword evidence="10" id="KW-0677">Repeat</keyword>
<dbReference type="Pfam" id="PF00653">
    <property type="entry name" value="BIR"/>
    <property type="match status" value="3"/>
</dbReference>
<gene>
    <name evidence="20" type="ORF">DNTS_021544</name>
</gene>
<evidence type="ECO:0000256" key="11">
    <source>
        <dbReference type="ARBA" id="ARBA00022771"/>
    </source>
</evidence>
<dbReference type="InterPro" id="IPR001370">
    <property type="entry name" value="BIR_rpt"/>
</dbReference>
<dbReference type="PROSITE" id="PS50143">
    <property type="entry name" value="BIR_REPEAT_2"/>
    <property type="match status" value="3"/>
</dbReference>
<comment type="caution">
    <text evidence="20">The sequence shown here is derived from an EMBL/GenBank/DDBJ whole genome shotgun (WGS) entry which is preliminary data.</text>
</comment>
<dbReference type="Pfam" id="PF13920">
    <property type="entry name" value="zf-C3HC4_3"/>
    <property type="match status" value="1"/>
</dbReference>
<name>A0A553RFK1_9TELE</name>
<keyword evidence="8" id="KW-0053">Apoptosis</keyword>
<comment type="catalytic activity">
    <reaction evidence="1">
        <text>S-ubiquitinyl-[E2 ubiquitin-conjugating enzyme]-L-cysteine + [acceptor protein]-L-lysine = [E2 ubiquitin-conjugating enzyme]-L-cysteine + N(6)-ubiquitinyl-[acceptor protein]-L-lysine.</text>
        <dbReference type="EC" id="2.3.2.27"/>
    </reaction>
</comment>
<evidence type="ECO:0000256" key="12">
    <source>
        <dbReference type="ARBA" id="ARBA00022786"/>
    </source>
</evidence>
<dbReference type="CDD" id="cd16714">
    <property type="entry name" value="RING-HC_BIRC4_8"/>
    <property type="match status" value="1"/>
</dbReference>
<evidence type="ECO:0000256" key="1">
    <source>
        <dbReference type="ARBA" id="ARBA00000900"/>
    </source>
</evidence>
<keyword evidence="12" id="KW-0833">Ubl conjugation pathway</keyword>
<dbReference type="GO" id="GO:0005634">
    <property type="term" value="C:nucleus"/>
    <property type="evidence" value="ECO:0007669"/>
    <property type="project" value="TreeGrafter"/>
</dbReference>
<dbReference type="SMART" id="SM00238">
    <property type="entry name" value="BIR"/>
    <property type="match status" value="3"/>
</dbReference>
<dbReference type="Proteomes" id="UP000316079">
    <property type="component" value="Unassembled WGS sequence"/>
</dbReference>
<comment type="similarity">
    <text evidence="3">Belongs to the IAP family.</text>
</comment>
<keyword evidence="13" id="KW-0862">Zinc</keyword>
<accession>A0A553RFK1</accession>
<evidence type="ECO:0000256" key="18">
    <source>
        <dbReference type="PROSITE-ProRule" id="PRU00175"/>
    </source>
</evidence>
<dbReference type="PANTHER" id="PTHR10044">
    <property type="entry name" value="INHIBITOR OF APOPTOSIS"/>
    <property type="match status" value="1"/>
</dbReference>
<evidence type="ECO:0000256" key="15">
    <source>
        <dbReference type="ARBA" id="ARBA00044214"/>
    </source>
</evidence>
<dbReference type="GO" id="GO:0051726">
    <property type="term" value="P:regulation of cell cycle"/>
    <property type="evidence" value="ECO:0007669"/>
    <property type="project" value="TreeGrafter"/>
</dbReference>
<dbReference type="GO" id="GO:0008270">
    <property type="term" value="F:zinc ion binding"/>
    <property type="evidence" value="ECO:0007669"/>
    <property type="project" value="UniProtKB-KW"/>
</dbReference>
<evidence type="ECO:0000256" key="5">
    <source>
        <dbReference type="ARBA" id="ARBA00022490"/>
    </source>
</evidence>
<keyword evidence="9" id="KW-0479">Metal-binding</keyword>
<keyword evidence="5" id="KW-0963">Cytoplasm</keyword>
<proteinExistence type="inferred from homology"/>
<dbReference type="GO" id="GO:0031398">
    <property type="term" value="P:positive regulation of protein ubiquitination"/>
    <property type="evidence" value="ECO:0007669"/>
    <property type="project" value="TreeGrafter"/>
</dbReference>
<dbReference type="InterPro" id="IPR050784">
    <property type="entry name" value="IAP"/>
</dbReference>